<dbReference type="InterPro" id="IPR007829">
    <property type="entry name" value="TM2"/>
</dbReference>
<feature type="transmembrane region" description="Helical" evidence="7">
    <location>
        <begin position="60"/>
        <end position="79"/>
    </location>
</feature>
<feature type="transmembrane region" description="Helical" evidence="7">
    <location>
        <begin position="86"/>
        <end position="105"/>
    </location>
</feature>
<keyword evidence="5 7" id="KW-0472">Membrane</keyword>
<evidence type="ECO:0000313" key="11">
    <source>
        <dbReference type="Proteomes" id="UP000279600"/>
    </source>
</evidence>
<evidence type="ECO:0000256" key="7">
    <source>
        <dbReference type="SAM" id="Phobius"/>
    </source>
</evidence>
<sequence>MKSNFTLAVVSIFMLISSISYASFPVERNVVTTINVETAVEETTTVLSSPAAVVWEESQTIATVLWFFLGFVAGHRWYLGSPVGWNILYILTFGGLGIWAIIDLIDILTGNYPGL</sequence>
<dbReference type="Proteomes" id="UP000279600">
    <property type="component" value="Chromosome"/>
</dbReference>
<organism evidence="10 11">
    <name type="scientific">Nonlabens ponticola</name>
    <dbReference type="NCBI Taxonomy" id="2496866"/>
    <lineage>
        <taxon>Bacteria</taxon>
        <taxon>Pseudomonadati</taxon>
        <taxon>Bacteroidota</taxon>
        <taxon>Flavobacteriia</taxon>
        <taxon>Flavobacteriales</taxon>
        <taxon>Flavobacteriaceae</taxon>
        <taxon>Nonlabens</taxon>
    </lineage>
</organism>
<evidence type="ECO:0000256" key="2">
    <source>
        <dbReference type="ARBA" id="ARBA00022692"/>
    </source>
</evidence>
<dbReference type="EMBL" id="CP034549">
    <property type="protein sequence ID" value="AZQ43786.1"/>
    <property type="molecule type" value="Genomic_DNA"/>
</dbReference>
<dbReference type="RefSeq" id="WP_126446574.1">
    <property type="nucleotide sequence ID" value="NZ_CP034549.1"/>
</dbReference>
<reference evidence="10 11" key="1">
    <citation type="submission" date="2018-12" db="EMBL/GenBank/DDBJ databases">
        <title>Complete genome of Nonlabens sp. MJ115.</title>
        <authorList>
            <person name="Choi H.S."/>
            <person name="Jung J."/>
        </authorList>
    </citation>
    <scope>NUCLEOTIDE SEQUENCE [LARGE SCALE GENOMIC DNA]</scope>
    <source>
        <strain evidence="10 11">MJ115</strain>
    </source>
</reference>
<evidence type="ECO:0000256" key="6">
    <source>
        <dbReference type="ARBA" id="ARBA00023180"/>
    </source>
</evidence>
<evidence type="ECO:0000256" key="3">
    <source>
        <dbReference type="ARBA" id="ARBA00022729"/>
    </source>
</evidence>
<evidence type="ECO:0000256" key="8">
    <source>
        <dbReference type="SAM" id="SignalP"/>
    </source>
</evidence>
<evidence type="ECO:0000256" key="1">
    <source>
        <dbReference type="ARBA" id="ARBA00004141"/>
    </source>
</evidence>
<dbReference type="AlphaFoldDB" id="A0A3S9MX05"/>
<name>A0A3S9MX05_9FLAO</name>
<keyword evidence="11" id="KW-1185">Reference proteome</keyword>
<dbReference type="GO" id="GO:0016020">
    <property type="term" value="C:membrane"/>
    <property type="evidence" value="ECO:0007669"/>
    <property type="project" value="UniProtKB-SubCell"/>
</dbReference>
<dbReference type="KEGG" id="noj:EJ995_05915"/>
<evidence type="ECO:0000259" key="9">
    <source>
        <dbReference type="Pfam" id="PF05154"/>
    </source>
</evidence>
<dbReference type="PANTHER" id="PTHR21016">
    <property type="entry name" value="BETA-AMYLOID BINDING PROTEIN-RELATED"/>
    <property type="match status" value="1"/>
</dbReference>
<evidence type="ECO:0000313" key="10">
    <source>
        <dbReference type="EMBL" id="AZQ43786.1"/>
    </source>
</evidence>
<dbReference type="InterPro" id="IPR050932">
    <property type="entry name" value="TM2D1-3-like"/>
</dbReference>
<evidence type="ECO:0000256" key="4">
    <source>
        <dbReference type="ARBA" id="ARBA00022989"/>
    </source>
</evidence>
<accession>A0A3S9MX05</accession>
<gene>
    <name evidence="10" type="ORF">EJ995_05915</name>
</gene>
<dbReference type="OrthoDB" id="6079945at2"/>
<dbReference type="Pfam" id="PF05154">
    <property type="entry name" value="TM2"/>
    <property type="match status" value="1"/>
</dbReference>
<feature type="chain" id="PRO_5019042825" evidence="8">
    <location>
        <begin position="23"/>
        <end position="115"/>
    </location>
</feature>
<dbReference type="PANTHER" id="PTHR21016:SF7">
    <property type="entry name" value="TM2 DOMAIN-CONTAINING PROTEIN 3"/>
    <property type="match status" value="1"/>
</dbReference>
<evidence type="ECO:0000256" key="5">
    <source>
        <dbReference type="ARBA" id="ARBA00023136"/>
    </source>
</evidence>
<keyword evidence="4 7" id="KW-1133">Transmembrane helix</keyword>
<keyword evidence="2 7" id="KW-0812">Transmembrane</keyword>
<keyword evidence="3 8" id="KW-0732">Signal</keyword>
<comment type="subcellular location">
    <subcellularLocation>
        <location evidence="1">Membrane</location>
        <topology evidence="1">Multi-pass membrane protein</topology>
    </subcellularLocation>
</comment>
<keyword evidence="6" id="KW-0325">Glycoprotein</keyword>
<feature type="domain" description="TM2" evidence="9">
    <location>
        <begin position="57"/>
        <end position="105"/>
    </location>
</feature>
<protein>
    <submittedName>
        <fullName evidence="10">TM2 domain-containing protein</fullName>
    </submittedName>
</protein>
<proteinExistence type="predicted"/>
<feature type="signal peptide" evidence="8">
    <location>
        <begin position="1"/>
        <end position="22"/>
    </location>
</feature>